<dbReference type="Gene3D" id="3.40.1190.20">
    <property type="match status" value="1"/>
</dbReference>
<keyword evidence="3" id="KW-1185">Reference proteome</keyword>
<protein>
    <submittedName>
        <fullName evidence="2">PfkB domain protein</fullName>
    </submittedName>
</protein>
<accession>E8V3K5</accession>
<name>E8V3K5_TERSS</name>
<dbReference type="InterPro" id="IPR029056">
    <property type="entry name" value="Ribokinase-like"/>
</dbReference>
<dbReference type="RefSeq" id="WP_013569351.1">
    <property type="nucleotide sequence ID" value="NC_014963.1"/>
</dbReference>
<sequence>MTSGPAIYGNFTIDDLVYPNGSTRWGVPGGSAVYAAMGALLWTKVSSIVAPLGADYPITLLDKRIDLSRCRSIPKTMRNWGLYEEDGRRHFISRNESRDWTYFSPALADAASGYQAAAHIAPLPFEATKQLIEELRAGGTKSISLDMDDHDLLGNRSLKKMMELVSTVDLFMPSQQDVLALFPGKGPLEAMHQLRSLVPEVALIAIKCGAGGTIAHLAGSEEYLRIPAVHVEVIDQTGAGDAFCGGVLGSLARQGDLLEALLCGAVSASFCIEGMGFSSLLEATGEAANSRLERLRQRVERAPCK</sequence>
<dbReference type="InterPro" id="IPR011611">
    <property type="entry name" value="PfkB_dom"/>
</dbReference>
<reference evidence="2 3" key="1">
    <citation type="journal article" date="2012" name="Stand. Genomic Sci.">
        <title>Complete genome sequence of Terriglobus saanensis type strain SP1PR4(T), an Acidobacteria from tundra soil.</title>
        <authorList>
            <person name="Rawat S.R."/>
            <person name="Mannisto M.K."/>
            <person name="Starovoytov V."/>
            <person name="Goodwin L."/>
            <person name="Nolan M."/>
            <person name="Hauser L."/>
            <person name="Land M."/>
            <person name="Davenport K.W."/>
            <person name="Woyke T."/>
            <person name="Haggblom M.M."/>
        </authorList>
    </citation>
    <scope>NUCLEOTIDE SEQUENCE</scope>
    <source>
        <strain evidence="3">ATCC BAA-1853 / DSM 23119 / SP1PR4</strain>
    </source>
</reference>
<feature type="domain" description="Carbohydrate kinase PfkB" evidence="1">
    <location>
        <begin position="61"/>
        <end position="279"/>
    </location>
</feature>
<dbReference type="HOGENOM" id="CLU_065902_2_1_0"/>
<dbReference type="EMBL" id="CP002467">
    <property type="protein sequence ID" value="ADV83618.1"/>
    <property type="molecule type" value="Genomic_DNA"/>
</dbReference>
<evidence type="ECO:0000313" key="2">
    <source>
        <dbReference type="EMBL" id="ADV83618.1"/>
    </source>
</evidence>
<dbReference type="eggNOG" id="COG0524">
    <property type="taxonomic scope" value="Bacteria"/>
</dbReference>
<dbReference type="GO" id="GO:0003824">
    <property type="term" value="F:catalytic activity"/>
    <property type="evidence" value="ECO:0007669"/>
    <property type="project" value="UniProtKB-ARBA"/>
</dbReference>
<dbReference type="PANTHER" id="PTHR47098:SF2">
    <property type="entry name" value="PROTEIN MAK32"/>
    <property type="match status" value="1"/>
</dbReference>
<proteinExistence type="predicted"/>
<dbReference type="KEGG" id="tsa:AciPR4_2849"/>
<gene>
    <name evidence="2" type="ordered locus">AciPR4_2849</name>
</gene>
<dbReference type="STRING" id="401053.AciPR4_2849"/>
<dbReference type="AlphaFoldDB" id="E8V3K5"/>
<dbReference type="OrthoDB" id="9788681at2"/>
<dbReference type="Proteomes" id="UP000006844">
    <property type="component" value="Chromosome"/>
</dbReference>
<evidence type="ECO:0000313" key="3">
    <source>
        <dbReference type="Proteomes" id="UP000006844"/>
    </source>
</evidence>
<organism evidence="2 3">
    <name type="scientific">Terriglobus saanensis (strain ATCC BAA-1853 / DSM 23119 / SP1PR4)</name>
    <dbReference type="NCBI Taxonomy" id="401053"/>
    <lineage>
        <taxon>Bacteria</taxon>
        <taxon>Pseudomonadati</taxon>
        <taxon>Acidobacteriota</taxon>
        <taxon>Terriglobia</taxon>
        <taxon>Terriglobales</taxon>
        <taxon>Acidobacteriaceae</taxon>
        <taxon>Terriglobus</taxon>
    </lineage>
</organism>
<evidence type="ECO:0000259" key="1">
    <source>
        <dbReference type="Pfam" id="PF00294"/>
    </source>
</evidence>
<dbReference type="Pfam" id="PF00294">
    <property type="entry name" value="PfkB"/>
    <property type="match status" value="1"/>
</dbReference>
<dbReference type="SUPFAM" id="SSF53613">
    <property type="entry name" value="Ribokinase-like"/>
    <property type="match status" value="1"/>
</dbReference>
<dbReference type="PANTHER" id="PTHR47098">
    <property type="entry name" value="PROTEIN MAK32"/>
    <property type="match status" value="1"/>
</dbReference>